<feature type="compositionally biased region" description="Polar residues" evidence="1">
    <location>
        <begin position="11"/>
        <end position="24"/>
    </location>
</feature>
<dbReference type="AlphaFoldDB" id="A0A803NG14"/>
<dbReference type="Pfam" id="PF07727">
    <property type="entry name" value="RVT_2"/>
    <property type="match status" value="1"/>
</dbReference>
<protein>
    <recommendedName>
        <fullName evidence="2">Reverse transcriptase Ty1/copia-type domain-containing protein</fullName>
    </recommendedName>
</protein>
<evidence type="ECO:0000256" key="1">
    <source>
        <dbReference type="SAM" id="MobiDB-lite"/>
    </source>
</evidence>
<evidence type="ECO:0000313" key="4">
    <source>
        <dbReference type="Proteomes" id="UP000596661"/>
    </source>
</evidence>
<evidence type="ECO:0000259" key="2">
    <source>
        <dbReference type="Pfam" id="PF07727"/>
    </source>
</evidence>
<dbReference type="EnsemblPlants" id="evm.model.01.1207">
    <property type="protein sequence ID" value="cds.evm.model.01.1207"/>
    <property type="gene ID" value="evm.TU.01.1207"/>
</dbReference>
<dbReference type="Proteomes" id="UP000596661">
    <property type="component" value="Chromosome 1"/>
</dbReference>
<dbReference type="EMBL" id="UZAU01000023">
    <property type="status" value="NOT_ANNOTATED_CDS"/>
    <property type="molecule type" value="Genomic_DNA"/>
</dbReference>
<organism evidence="3 4">
    <name type="scientific">Cannabis sativa</name>
    <name type="common">Hemp</name>
    <name type="synonym">Marijuana</name>
    <dbReference type="NCBI Taxonomy" id="3483"/>
    <lineage>
        <taxon>Eukaryota</taxon>
        <taxon>Viridiplantae</taxon>
        <taxon>Streptophyta</taxon>
        <taxon>Embryophyta</taxon>
        <taxon>Tracheophyta</taxon>
        <taxon>Spermatophyta</taxon>
        <taxon>Magnoliopsida</taxon>
        <taxon>eudicotyledons</taxon>
        <taxon>Gunneridae</taxon>
        <taxon>Pentapetalae</taxon>
        <taxon>rosids</taxon>
        <taxon>fabids</taxon>
        <taxon>Rosales</taxon>
        <taxon>Cannabaceae</taxon>
        <taxon>Cannabis</taxon>
    </lineage>
</organism>
<feature type="domain" description="Reverse transcriptase Ty1/copia-type" evidence="2">
    <location>
        <begin position="115"/>
        <end position="270"/>
    </location>
</feature>
<reference evidence="3" key="1">
    <citation type="submission" date="2018-11" db="EMBL/GenBank/DDBJ databases">
        <authorList>
            <person name="Grassa J C."/>
        </authorList>
    </citation>
    <scope>NUCLEOTIDE SEQUENCE [LARGE SCALE GENOMIC DNA]</scope>
</reference>
<name>A0A803NG14_CANSA</name>
<reference evidence="3" key="2">
    <citation type="submission" date="2021-03" db="UniProtKB">
        <authorList>
            <consortium name="EnsemblPlants"/>
        </authorList>
    </citation>
    <scope>IDENTIFICATION</scope>
</reference>
<evidence type="ECO:0000313" key="3">
    <source>
        <dbReference type="EnsemblPlants" id="cds.evm.model.01.1207"/>
    </source>
</evidence>
<accession>A0A803NG14</accession>
<feature type="region of interest" description="Disordered" evidence="1">
    <location>
        <begin position="1"/>
        <end position="27"/>
    </location>
</feature>
<proteinExistence type="predicted"/>
<sequence>MPMPPHRGLPLTQTKTNPAPSLSNEPLVPVSDEQTIVLHNNALPIALVISGTSRSHSMRTRSQNGIIKPKSYLATKHPLPESLLPTEPKSLKTALSNPKWFVAMNSEFQALTKQKTWTLVPYNKNMQVITNKWVHRVKLNSDGSLDKCKSRLVARGYLQTPRIDYKDTFNPVVEPVTVRLVLSLTINANWPIKQLVVSDAFLNDNLNEIVYMQQPLGFVDASKPDHVCLLHKALYGLKHAPRAWNDKLKQTLLHWGFQGSKFDCSLFIHGCNTR</sequence>
<dbReference type="Gramene" id="evm.model.01.1207">
    <property type="protein sequence ID" value="cds.evm.model.01.1207"/>
    <property type="gene ID" value="evm.TU.01.1207"/>
</dbReference>
<dbReference type="InterPro" id="IPR013103">
    <property type="entry name" value="RVT_2"/>
</dbReference>
<keyword evidence="4" id="KW-1185">Reference proteome</keyword>